<evidence type="ECO:0000256" key="6">
    <source>
        <dbReference type="ARBA" id="ARBA00022989"/>
    </source>
</evidence>
<dbReference type="NCBIfam" id="TIGR00914">
    <property type="entry name" value="2A0601"/>
    <property type="match status" value="1"/>
</dbReference>
<protein>
    <submittedName>
        <fullName evidence="10">CusA/CzcA family heavy metal efflux RND transporter</fullName>
    </submittedName>
</protein>
<feature type="transmembrane region" description="Helical" evidence="9">
    <location>
        <begin position="370"/>
        <end position="390"/>
    </location>
</feature>
<name>A0ABT9A5N8_9BACT</name>
<keyword evidence="11" id="KW-1185">Reference proteome</keyword>
<organism evidence="10 11">
    <name type="scientific">Hymenobacter mellowenesis</name>
    <dbReference type="NCBI Taxonomy" id="3063995"/>
    <lineage>
        <taxon>Bacteria</taxon>
        <taxon>Pseudomonadati</taxon>
        <taxon>Bacteroidota</taxon>
        <taxon>Cytophagia</taxon>
        <taxon>Cytophagales</taxon>
        <taxon>Hymenobacteraceae</taxon>
        <taxon>Hymenobacter</taxon>
    </lineage>
</organism>
<dbReference type="PANTHER" id="PTHR32063">
    <property type="match status" value="1"/>
</dbReference>
<feature type="coiled-coil region" evidence="8">
    <location>
        <begin position="1396"/>
        <end position="1423"/>
    </location>
</feature>
<keyword evidence="3" id="KW-0813">Transport</keyword>
<dbReference type="Gene3D" id="1.20.1640.10">
    <property type="entry name" value="Multidrug efflux transporter AcrB transmembrane domain"/>
    <property type="match status" value="2"/>
</dbReference>
<feature type="transmembrane region" description="Helical" evidence="9">
    <location>
        <begin position="1009"/>
        <end position="1034"/>
    </location>
</feature>
<evidence type="ECO:0000256" key="2">
    <source>
        <dbReference type="ARBA" id="ARBA00010942"/>
    </source>
</evidence>
<dbReference type="SUPFAM" id="SSF82693">
    <property type="entry name" value="Multidrug efflux transporter AcrB pore domain, PN1, PN2, PC1 and PC2 subdomains"/>
    <property type="match status" value="3"/>
</dbReference>
<dbReference type="SUPFAM" id="SSF82714">
    <property type="entry name" value="Multidrug efflux transporter AcrB TolC docking domain, DN and DC subdomains"/>
    <property type="match status" value="2"/>
</dbReference>
<comment type="caution">
    <text evidence="10">The sequence shown here is derived from an EMBL/GenBank/DDBJ whole genome shotgun (WGS) entry which is preliminary data.</text>
</comment>
<evidence type="ECO:0000256" key="9">
    <source>
        <dbReference type="SAM" id="Phobius"/>
    </source>
</evidence>
<dbReference type="Gene3D" id="3.30.2090.10">
    <property type="entry name" value="Multidrug efflux transporter AcrB TolC docking domain, DN and DC subdomains"/>
    <property type="match status" value="2"/>
</dbReference>
<feature type="transmembrane region" description="Helical" evidence="9">
    <location>
        <begin position="1055"/>
        <end position="1077"/>
    </location>
</feature>
<dbReference type="Gene3D" id="3.30.70.1440">
    <property type="entry name" value="Multidrug efflux transporter AcrB pore domain"/>
    <property type="match status" value="1"/>
</dbReference>
<keyword evidence="6 9" id="KW-1133">Transmembrane helix</keyword>
<dbReference type="RefSeq" id="WP_305009836.1">
    <property type="nucleotide sequence ID" value="NZ_JAUQSX010000001.1"/>
</dbReference>
<evidence type="ECO:0000256" key="5">
    <source>
        <dbReference type="ARBA" id="ARBA00022692"/>
    </source>
</evidence>
<proteinExistence type="inferred from homology"/>
<feature type="transmembrane region" description="Helical" evidence="9">
    <location>
        <begin position="930"/>
        <end position="955"/>
    </location>
</feature>
<feature type="transmembrane region" description="Helical" evidence="9">
    <location>
        <begin position="455"/>
        <end position="474"/>
    </location>
</feature>
<dbReference type="Proteomes" id="UP001167796">
    <property type="component" value="Unassembled WGS sequence"/>
</dbReference>
<keyword evidence="7 9" id="KW-0472">Membrane</keyword>
<dbReference type="Gene3D" id="1.20.1600.10">
    <property type="entry name" value="Outer membrane efflux proteins (OEP)"/>
    <property type="match status" value="1"/>
</dbReference>
<comment type="similarity">
    <text evidence="2">Belongs to the resistance-nodulation-cell division (RND) (TC 2.A.6) family.</text>
</comment>
<evidence type="ECO:0000256" key="8">
    <source>
        <dbReference type="SAM" id="Coils"/>
    </source>
</evidence>
<dbReference type="InterPro" id="IPR027463">
    <property type="entry name" value="AcrB_DN_DC_subdom"/>
</dbReference>
<dbReference type="InterPro" id="IPR004763">
    <property type="entry name" value="CusA-like"/>
</dbReference>
<evidence type="ECO:0000256" key="3">
    <source>
        <dbReference type="ARBA" id="ARBA00022448"/>
    </source>
</evidence>
<comment type="subcellular location">
    <subcellularLocation>
        <location evidence="1">Cell membrane</location>
        <topology evidence="1">Multi-pass membrane protein</topology>
    </subcellularLocation>
</comment>
<feature type="transmembrane region" description="Helical" evidence="9">
    <location>
        <begin position="396"/>
        <end position="419"/>
    </location>
</feature>
<evidence type="ECO:0000256" key="1">
    <source>
        <dbReference type="ARBA" id="ARBA00004651"/>
    </source>
</evidence>
<feature type="transmembrane region" description="Helical" evidence="9">
    <location>
        <begin position="976"/>
        <end position="997"/>
    </location>
</feature>
<reference evidence="10" key="1">
    <citation type="submission" date="2023-07" db="EMBL/GenBank/DDBJ databases">
        <authorList>
            <person name="Kim M.K."/>
        </authorList>
    </citation>
    <scope>NUCLEOTIDE SEQUENCE</scope>
    <source>
        <strain evidence="10">M29</strain>
    </source>
</reference>
<evidence type="ECO:0000313" key="10">
    <source>
        <dbReference type="EMBL" id="MDO7845159.1"/>
    </source>
</evidence>
<dbReference type="SUPFAM" id="SSF56954">
    <property type="entry name" value="Outer membrane efflux proteins (OEP)"/>
    <property type="match status" value="1"/>
</dbReference>
<feature type="transmembrane region" description="Helical" evidence="9">
    <location>
        <begin position="486"/>
        <end position="509"/>
    </location>
</feature>
<gene>
    <name evidence="10" type="ORF">Q5H92_02235</name>
</gene>
<dbReference type="PRINTS" id="PR00702">
    <property type="entry name" value="ACRIFLAVINRP"/>
</dbReference>
<dbReference type="SUPFAM" id="SSF82866">
    <property type="entry name" value="Multidrug efflux transporter AcrB transmembrane domain"/>
    <property type="match status" value="2"/>
</dbReference>
<evidence type="ECO:0000256" key="7">
    <source>
        <dbReference type="ARBA" id="ARBA00023136"/>
    </source>
</evidence>
<accession>A0ABT9A5N8</accession>
<dbReference type="PANTHER" id="PTHR32063:SF24">
    <property type="entry name" value="CATION EFFLUX SYSTEM (ACRB_ACRD_ACRF FAMILY)"/>
    <property type="match status" value="1"/>
</dbReference>
<dbReference type="Gene3D" id="3.30.70.1430">
    <property type="entry name" value="Multidrug efflux transporter AcrB pore domain"/>
    <property type="match status" value="2"/>
</dbReference>
<feature type="transmembrane region" description="Helical" evidence="9">
    <location>
        <begin position="905"/>
        <end position="924"/>
    </location>
</feature>
<keyword evidence="8" id="KW-0175">Coiled coil</keyword>
<keyword evidence="4" id="KW-1003">Cell membrane</keyword>
<evidence type="ECO:0000313" key="11">
    <source>
        <dbReference type="Proteomes" id="UP001167796"/>
    </source>
</evidence>
<dbReference type="EMBL" id="JAUQSX010000001">
    <property type="protein sequence ID" value="MDO7845159.1"/>
    <property type="molecule type" value="Genomic_DNA"/>
</dbReference>
<evidence type="ECO:0000256" key="4">
    <source>
        <dbReference type="ARBA" id="ARBA00022475"/>
    </source>
</evidence>
<dbReference type="Pfam" id="PF00873">
    <property type="entry name" value="ACR_tran"/>
    <property type="match status" value="1"/>
</dbReference>
<dbReference type="Gene3D" id="3.30.70.1320">
    <property type="entry name" value="Multidrug efflux transporter AcrB pore domain like"/>
    <property type="match status" value="1"/>
</dbReference>
<dbReference type="InterPro" id="IPR001036">
    <property type="entry name" value="Acrflvin-R"/>
</dbReference>
<feature type="transmembrane region" description="Helical" evidence="9">
    <location>
        <begin position="344"/>
        <end position="363"/>
    </location>
</feature>
<keyword evidence="5 9" id="KW-0812">Transmembrane</keyword>
<feature type="transmembrane region" description="Helical" evidence="9">
    <location>
        <begin position="879"/>
        <end position="898"/>
    </location>
</feature>
<feature type="transmembrane region" description="Helical" evidence="9">
    <location>
        <begin position="533"/>
        <end position="559"/>
    </location>
</feature>
<sequence length="1484" mass="160982">MLDRIIYFSITHKLLIGLLTLALVAWGGYSVANLPIDAVPDITNNQVQVITQTPSLGAPDVERLVTFPIEQAIATIPDVEEVRSFSRFGLSVVTIVFPDGVDVYWARQQVSERLKDAEQQIPAGAGTPELAPLTTGLGEIYQYVLHPKPGYEHKYSATELRTLQDWLVRRQLLGTPGVADVSSFGGYVKQYEVGLDPERLRSLNVTVADVFNALEKNNQNTGGAYIDKNPAAYFIRTEGLAGSLEDVGRMVVRAPTGATGVPVLVRDVAQVRLGHAVRYGLMTRNQEGEAVGALVLMLKGANSSAVIKAVKQRMATIQKTLPEGVVIEPFLDRTKLVDQAIGTVTKNLAEGALIVIFVLVLFLGNWRAGLVVASVIPLAMFFAIGMMRLFGVSGNLLSLGAIDFGLIVDGAVIIVEAIVHRLAGLQRPAEAAELSRPDMDDEVYHAASKIRSSAAFGEIIILIVYLPLLALGGIEGKMFRPMAQTVAFAILGAFLLSLTYVPMMSALALSRRTDRHGFSDKILGRLALRYQRVVAWALGAKTLIIGTALALLVGTALLFRTLGGEFIPTLEEGDFAVETRVLPGSSISYTAEKAQQAAGLLLKNFPEVKEVVAKVGSSEIPTDPMPPEACDLIIVLKDKKDWTSADSREGLVEKMSARLSTIPGVTFGFQQPIQMRFNELISGAKQDVVIKIFGEDLQQLDDYAGQVGELVKGLPGATDLYVERATGQTQIVAQLDRDKLAQYGLSVDDVNRTVQTAFAGQVAGQIFEKERRFDLVVRLKESYRQDISNLRQLFVATPDGRQIPLEQVAKVAFVSGPSQIQRDDAKRRIIVGFNVRGRDVESLVKQVQQRLAQRVKFAPGYYATYGGQFENLQSARDRLLIAVPVALLLIFLLLYATFNSVAQSVMIFTAIPLSAIGGVLALWLRGMPFSISAGVGFIALFGVAVLNGIVLIGYFNQLKEEGVTDLRARILEGTHVRLRPVLMTATVASLGFLPMALSNSAGGEVQKPLATVVIGGLVTATLLTLLVLPVLYYLEEMWSARRAARKHETDAPATAGTPATSLPAAGLLLLALGTGLLPGRARAQQPGTPADGALNATQAVDAALGQSGTVLGAEQQLAAQQAAVRAARDIGRTTVQGSYGQYNSAQNDNLFSITQPLAWPGYYRTLSALARAQVATKEQQLALARADVRRQVRLQYEAAVHARHRLRTLRAQDSLYTEFVRAAQLRFRTGETDRLEVATALVQQGETRIRLTQARAEYQVAVRQLQALLQRRQPVAVADSTMVPLAPKVAISPGDTAIFARSLLAQVLRQQVAVAQAETRVTQAQGKPGLSVGYFNQSIIGPQVVDGTTRTYGAGDRFQGVQATVAVPLIQGPQRARVDAARLQEKVAQTGLSRYQAELAGKVEELLTQRAEQQQRLQFYQQTGLPQAAVITRVATKAFKAGENGYTEYLLNLDRALRLRTDYLDALLQHNQTVIELDYLLSAE</sequence>